<feature type="region of interest" description="Disordered" evidence="1">
    <location>
        <begin position="73"/>
        <end position="95"/>
    </location>
</feature>
<feature type="compositionally biased region" description="Low complexity" evidence="1">
    <location>
        <begin position="16"/>
        <end position="31"/>
    </location>
</feature>
<sequence>MQQPTNPPHVSIDFMSVGQSSGVGASSSSYDGSRRAGGDGDNDGGNVGQQDKSQLPLSLFTNEADFIHCTQDEDYGSGRVNLDIGSIRKPHRGMR</sequence>
<evidence type="ECO:0000313" key="3">
    <source>
        <dbReference type="Proteomes" id="UP000288805"/>
    </source>
</evidence>
<dbReference type="AlphaFoldDB" id="A0A438DH89"/>
<dbReference type="Proteomes" id="UP000288805">
    <property type="component" value="Unassembled WGS sequence"/>
</dbReference>
<gene>
    <name evidence="2" type="ORF">CK203_077990</name>
</gene>
<feature type="region of interest" description="Disordered" evidence="1">
    <location>
        <begin position="1"/>
        <end position="57"/>
    </location>
</feature>
<name>A0A438DH89_VITVI</name>
<proteinExistence type="predicted"/>
<protein>
    <submittedName>
        <fullName evidence="2">Uncharacterized protein</fullName>
    </submittedName>
</protein>
<evidence type="ECO:0000256" key="1">
    <source>
        <dbReference type="SAM" id="MobiDB-lite"/>
    </source>
</evidence>
<reference evidence="2 3" key="1">
    <citation type="journal article" date="2018" name="PLoS Genet.">
        <title>Population sequencing reveals clonal diversity and ancestral inbreeding in the grapevine cultivar Chardonnay.</title>
        <authorList>
            <person name="Roach M.J."/>
            <person name="Johnson D.L."/>
            <person name="Bohlmann J."/>
            <person name="van Vuuren H.J."/>
            <person name="Jones S.J."/>
            <person name="Pretorius I.S."/>
            <person name="Schmidt S.A."/>
            <person name="Borneman A.R."/>
        </authorList>
    </citation>
    <scope>NUCLEOTIDE SEQUENCE [LARGE SCALE GENOMIC DNA]</scope>
    <source>
        <strain evidence="3">cv. Chardonnay</strain>
        <tissue evidence="2">Leaf</tissue>
    </source>
</reference>
<dbReference type="EMBL" id="QGNW01001623">
    <property type="protein sequence ID" value="RVW34847.1"/>
    <property type="molecule type" value="Genomic_DNA"/>
</dbReference>
<accession>A0A438DH89</accession>
<evidence type="ECO:0000313" key="2">
    <source>
        <dbReference type="EMBL" id="RVW34847.1"/>
    </source>
</evidence>
<comment type="caution">
    <text evidence="2">The sequence shown here is derived from an EMBL/GenBank/DDBJ whole genome shotgun (WGS) entry which is preliminary data.</text>
</comment>
<organism evidence="2 3">
    <name type="scientific">Vitis vinifera</name>
    <name type="common">Grape</name>
    <dbReference type="NCBI Taxonomy" id="29760"/>
    <lineage>
        <taxon>Eukaryota</taxon>
        <taxon>Viridiplantae</taxon>
        <taxon>Streptophyta</taxon>
        <taxon>Embryophyta</taxon>
        <taxon>Tracheophyta</taxon>
        <taxon>Spermatophyta</taxon>
        <taxon>Magnoliopsida</taxon>
        <taxon>eudicotyledons</taxon>
        <taxon>Gunneridae</taxon>
        <taxon>Pentapetalae</taxon>
        <taxon>rosids</taxon>
        <taxon>Vitales</taxon>
        <taxon>Vitaceae</taxon>
        <taxon>Viteae</taxon>
        <taxon>Vitis</taxon>
    </lineage>
</organism>